<dbReference type="CDD" id="cd16917">
    <property type="entry name" value="HATPase_UhpB-NarQ-NarX-like"/>
    <property type="match status" value="1"/>
</dbReference>
<proteinExistence type="predicted"/>
<comment type="caution">
    <text evidence="12">The sequence shown here is derived from an EMBL/GenBank/DDBJ whole genome shotgun (WGS) entry which is preliminary data.</text>
</comment>
<evidence type="ECO:0000256" key="2">
    <source>
        <dbReference type="ARBA" id="ARBA00012438"/>
    </source>
</evidence>
<dbReference type="EMBL" id="JAUSTY010000012">
    <property type="protein sequence ID" value="MDQ0167070.1"/>
    <property type="molecule type" value="Genomic_DNA"/>
</dbReference>
<comment type="catalytic activity">
    <reaction evidence="1">
        <text>ATP + protein L-histidine = ADP + protein N-phospho-L-histidine.</text>
        <dbReference type="EC" id="2.7.13.3"/>
    </reaction>
</comment>
<dbReference type="Pfam" id="PF02518">
    <property type="entry name" value="HATPase_c"/>
    <property type="match status" value="1"/>
</dbReference>
<reference evidence="12 13" key="1">
    <citation type="submission" date="2023-07" db="EMBL/GenBank/DDBJ databases">
        <title>Genomic Encyclopedia of Type Strains, Phase IV (KMG-IV): sequencing the most valuable type-strain genomes for metagenomic binning, comparative biology and taxonomic classification.</title>
        <authorList>
            <person name="Goeker M."/>
        </authorList>
    </citation>
    <scope>NUCLEOTIDE SEQUENCE [LARGE SCALE GENOMIC DNA]</scope>
    <source>
        <strain evidence="12 13">DSM 12751</strain>
    </source>
</reference>
<gene>
    <name evidence="12" type="ORF">J2S11_002987</name>
</gene>
<dbReference type="EC" id="2.7.13.3" evidence="2"/>
<name>A0ABT9W2K7_9BACI</name>
<dbReference type="PANTHER" id="PTHR24421:SF10">
    <property type="entry name" value="NITRATE_NITRITE SENSOR PROTEIN NARQ"/>
    <property type="match status" value="1"/>
</dbReference>
<keyword evidence="13" id="KW-1185">Reference proteome</keyword>
<dbReference type="Proteomes" id="UP001235840">
    <property type="component" value="Unassembled WGS sequence"/>
</dbReference>
<keyword evidence="9" id="KW-0812">Transmembrane</keyword>
<evidence type="ECO:0000256" key="9">
    <source>
        <dbReference type="SAM" id="Phobius"/>
    </source>
</evidence>
<evidence type="ECO:0000256" key="6">
    <source>
        <dbReference type="ARBA" id="ARBA00022777"/>
    </source>
</evidence>
<keyword evidence="5" id="KW-0547">Nucleotide-binding</keyword>
<evidence type="ECO:0000256" key="3">
    <source>
        <dbReference type="ARBA" id="ARBA00022553"/>
    </source>
</evidence>
<keyword evidence="9" id="KW-0472">Membrane</keyword>
<keyword evidence="4 12" id="KW-0808">Transferase</keyword>
<dbReference type="InterPro" id="IPR003594">
    <property type="entry name" value="HATPase_dom"/>
</dbReference>
<protein>
    <recommendedName>
        <fullName evidence="2">histidine kinase</fullName>
        <ecNumber evidence="2">2.7.13.3</ecNumber>
    </recommendedName>
</protein>
<keyword evidence="9" id="KW-1133">Transmembrane helix</keyword>
<evidence type="ECO:0000313" key="13">
    <source>
        <dbReference type="Proteomes" id="UP001235840"/>
    </source>
</evidence>
<feature type="domain" description="Signal transduction histidine kinase subgroup 3 dimerisation and phosphoacceptor" evidence="11">
    <location>
        <begin position="86"/>
        <end position="149"/>
    </location>
</feature>
<evidence type="ECO:0000259" key="10">
    <source>
        <dbReference type="Pfam" id="PF02518"/>
    </source>
</evidence>
<dbReference type="PANTHER" id="PTHR24421">
    <property type="entry name" value="NITRATE/NITRITE SENSOR PROTEIN NARX-RELATED"/>
    <property type="match status" value="1"/>
</dbReference>
<dbReference type="InterPro" id="IPR036890">
    <property type="entry name" value="HATPase_C_sf"/>
</dbReference>
<keyword evidence="8" id="KW-0902">Two-component regulatory system</keyword>
<dbReference type="GO" id="GO:0004673">
    <property type="term" value="F:protein histidine kinase activity"/>
    <property type="evidence" value="ECO:0007669"/>
    <property type="project" value="UniProtKB-EC"/>
</dbReference>
<evidence type="ECO:0000256" key="4">
    <source>
        <dbReference type="ARBA" id="ARBA00022679"/>
    </source>
</evidence>
<keyword evidence="7" id="KW-0067">ATP-binding</keyword>
<keyword evidence="3" id="KW-0597">Phosphoprotein</keyword>
<dbReference type="RefSeq" id="WP_307395771.1">
    <property type="nucleotide sequence ID" value="NZ_BAAADK010000030.1"/>
</dbReference>
<feature type="transmembrane region" description="Helical" evidence="9">
    <location>
        <begin position="12"/>
        <end position="29"/>
    </location>
</feature>
<evidence type="ECO:0000256" key="1">
    <source>
        <dbReference type="ARBA" id="ARBA00000085"/>
    </source>
</evidence>
<evidence type="ECO:0000256" key="7">
    <source>
        <dbReference type="ARBA" id="ARBA00022840"/>
    </source>
</evidence>
<evidence type="ECO:0000256" key="8">
    <source>
        <dbReference type="ARBA" id="ARBA00023012"/>
    </source>
</evidence>
<dbReference type="Pfam" id="PF07730">
    <property type="entry name" value="HisKA_3"/>
    <property type="match status" value="1"/>
</dbReference>
<accession>A0ABT9W2K7</accession>
<dbReference type="Gene3D" id="1.20.5.1930">
    <property type="match status" value="1"/>
</dbReference>
<evidence type="ECO:0000256" key="5">
    <source>
        <dbReference type="ARBA" id="ARBA00022741"/>
    </source>
</evidence>
<feature type="domain" description="Histidine kinase/HSP90-like ATPase" evidence="10">
    <location>
        <begin position="191"/>
        <end position="280"/>
    </location>
</feature>
<evidence type="ECO:0000313" key="12">
    <source>
        <dbReference type="EMBL" id="MDQ0167070.1"/>
    </source>
</evidence>
<dbReference type="InterPro" id="IPR050482">
    <property type="entry name" value="Sensor_HK_TwoCompSys"/>
</dbReference>
<keyword evidence="6 12" id="KW-0418">Kinase</keyword>
<dbReference type="Gene3D" id="3.30.565.10">
    <property type="entry name" value="Histidine kinase-like ATPase, C-terminal domain"/>
    <property type="match status" value="1"/>
</dbReference>
<sequence>MNESPISYKQIKWLILLIPTLAVGLWEYIRHTPVMLRYLSMEAGNWLTPVIVFLVTMLFVRRLFDYLEDMQKRLEAEKTRKMMLEEREKIARELHDGIAQSLFFLSVKLNRLENKEPILHEHTDYQKVLKTVQQMHDDVRQSIFNLRNSQSVHQLPWTESLQDLMNSLRAESGIELEFNWDIPEEKLSVKDKVELYACLRESITNIRKHSQASQAKVTGIITSTGWICTVEDNGVGFDPENIAAKGRYGLEILQDRAKEMDWRVDLLSSATGTKLEIRKELEHD</sequence>
<dbReference type="SUPFAM" id="SSF55874">
    <property type="entry name" value="ATPase domain of HSP90 chaperone/DNA topoisomerase II/histidine kinase"/>
    <property type="match status" value="1"/>
</dbReference>
<organism evidence="12 13">
    <name type="scientific">Caldalkalibacillus horti</name>
    <dbReference type="NCBI Taxonomy" id="77523"/>
    <lineage>
        <taxon>Bacteria</taxon>
        <taxon>Bacillati</taxon>
        <taxon>Bacillota</taxon>
        <taxon>Bacilli</taxon>
        <taxon>Bacillales</taxon>
        <taxon>Bacillaceae</taxon>
        <taxon>Caldalkalibacillus</taxon>
    </lineage>
</organism>
<dbReference type="InterPro" id="IPR011712">
    <property type="entry name" value="Sig_transdc_His_kin_sub3_dim/P"/>
</dbReference>
<feature type="transmembrane region" description="Helical" evidence="9">
    <location>
        <begin position="44"/>
        <end position="64"/>
    </location>
</feature>
<evidence type="ECO:0000259" key="11">
    <source>
        <dbReference type="Pfam" id="PF07730"/>
    </source>
</evidence>